<accession>A0A166FRS0</accession>
<dbReference type="Proteomes" id="UP000077755">
    <property type="component" value="Chromosome 1"/>
</dbReference>
<evidence type="ECO:0000313" key="4">
    <source>
        <dbReference type="Proteomes" id="UP000077755"/>
    </source>
</evidence>
<evidence type="ECO:0000313" key="3">
    <source>
        <dbReference type="EMBL" id="WOG81424.1"/>
    </source>
</evidence>
<gene>
    <name evidence="2" type="ORF">DCAR_000768</name>
    <name evidence="3" type="ORF">DCAR_0100571</name>
</gene>
<dbReference type="EMBL" id="CP093343">
    <property type="protein sequence ID" value="WOG81424.1"/>
    <property type="molecule type" value="Genomic_DNA"/>
</dbReference>
<name>A0A166FRS0_DAUCS</name>
<feature type="compositionally biased region" description="Polar residues" evidence="1">
    <location>
        <begin position="11"/>
        <end position="26"/>
    </location>
</feature>
<organism evidence="2">
    <name type="scientific">Daucus carota subsp. sativus</name>
    <name type="common">Carrot</name>
    <dbReference type="NCBI Taxonomy" id="79200"/>
    <lineage>
        <taxon>Eukaryota</taxon>
        <taxon>Viridiplantae</taxon>
        <taxon>Streptophyta</taxon>
        <taxon>Embryophyta</taxon>
        <taxon>Tracheophyta</taxon>
        <taxon>Spermatophyta</taxon>
        <taxon>Magnoliopsida</taxon>
        <taxon>eudicotyledons</taxon>
        <taxon>Gunneridae</taxon>
        <taxon>Pentapetalae</taxon>
        <taxon>asterids</taxon>
        <taxon>campanulids</taxon>
        <taxon>Apiales</taxon>
        <taxon>Apiaceae</taxon>
        <taxon>Apioideae</taxon>
        <taxon>Scandiceae</taxon>
        <taxon>Daucinae</taxon>
        <taxon>Daucus</taxon>
        <taxon>Daucus sect. Daucus</taxon>
    </lineage>
</organism>
<proteinExistence type="predicted"/>
<evidence type="ECO:0000313" key="2">
    <source>
        <dbReference type="EMBL" id="KZN08099.1"/>
    </source>
</evidence>
<feature type="region of interest" description="Disordered" evidence="1">
    <location>
        <begin position="1"/>
        <end position="26"/>
    </location>
</feature>
<dbReference type="AlphaFoldDB" id="A0A166FRS0"/>
<evidence type="ECO:0000256" key="1">
    <source>
        <dbReference type="SAM" id="MobiDB-lite"/>
    </source>
</evidence>
<sequence length="52" mass="5631">MKHKGGFPGSGITQSDEIKSSSQTQAVSRDMYPWLITGKIGLTELMLQVCCA</sequence>
<protein>
    <submittedName>
        <fullName evidence="2">Uncharacterized protein</fullName>
    </submittedName>
</protein>
<dbReference type="Gramene" id="KZN08099">
    <property type="protein sequence ID" value="KZN08099"/>
    <property type="gene ID" value="DCAR_000768"/>
</dbReference>
<reference evidence="2" key="1">
    <citation type="journal article" date="2016" name="Nat. Genet.">
        <title>A high-quality carrot genome assembly provides new insights into carotenoid accumulation and asterid genome evolution.</title>
        <authorList>
            <person name="Iorizzo M."/>
            <person name="Ellison S."/>
            <person name="Senalik D."/>
            <person name="Zeng P."/>
            <person name="Satapoomin P."/>
            <person name="Huang J."/>
            <person name="Bowman M."/>
            <person name="Iovene M."/>
            <person name="Sanseverino W."/>
            <person name="Cavagnaro P."/>
            <person name="Yildiz M."/>
            <person name="Macko-Podgorni A."/>
            <person name="Moranska E."/>
            <person name="Grzebelus E."/>
            <person name="Grzebelus D."/>
            <person name="Ashrafi H."/>
            <person name="Zheng Z."/>
            <person name="Cheng S."/>
            <person name="Spooner D."/>
            <person name="Van Deynze A."/>
            <person name="Simon P."/>
        </authorList>
    </citation>
    <scope>NUCLEOTIDE SEQUENCE [LARGE SCALE GENOMIC DNA]</scope>
    <source>
        <tissue evidence="2">Leaf</tissue>
    </source>
</reference>
<dbReference type="EMBL" id="LNRQ01000001">
    <property type="protein sequence ID" value="KZN08099.1"/>
    <property type="molecule type" value="Genomic_DNA"/>
</dbReference>
<keyword evidence="4" id="KW-1185">Reference proteome</keyword>
<reference evidence="3" key="2">
    <citation type="submission" date="2022-03" db="EMBL/GenBank/DDBJ databases">
        <title>Draft title - Genomic analysis of global carrot germplasm unveils the trajectory of domestication and the origin of high carotenoid orange carrot.</title>
        <authorList>
            <person name="Iorizzo M."/>
            <person name="Ellison S."/>
            <person name="Senalik D."/>
            <person name="Macko-Podgorni A."/>
            <person name="Grzebelus D."/>
            <person name="Bostan H."/>
            <person name="Rolling W."/>
            <person name="Curaba J."/>
            <person name="Simon P."/>
        </authorList>
    </citation>
    <scope>NUCLEOTIDE SEQUENCE</scope>
    <source>
        <tissue evidence="3">Leaf</tissue>
    </source>
</reference>